<feature type="transmembrane region" description="Helical" evidence="8">
    <location>
        <begin position="667"/>
        <end position="691"/>
    </location>
</feature>
<gene>
    <name evidence="11" type="ORF">CANARDRAFT_26112</name>
</gene>
<organism evidence="11 12">
    <name type="scientific">[Candida] arabinofermentans NRRL YB-2248</name>
    <dbReference type="NCBI Taxonomy" id="983967"/>
    <lineage>
        <taxon>Eukaryota</taxon>
        <taxon>Fungi</taxon>
        <taxon>Dikarya</taxon>
        <taxon>Ascomycota</taxon>
        <taxon>Saccharomycotina</taxon>
        <taxon>Pichiomycetes</taxon>
        <taxon>Pichiales</taxon>
        <taxon>Pichiaceae</taxon>
        <taxon>Ogataea</taxon>
        <taxon>Ogataea/Candida clade</taxon>
    </lineage>
</organism>
<evidence type="ECO:0000256" key="3">
    <source>
        <dbReference type="ARBA" id="ARBA00022448"/>
    </source>
</evidence>
<evidence type="ECO:0000256" key="2">
    <source>
        <dbReference type="ARBA" id="ARBA00008170"/>
    </source>
</evidence>
<dbReference type="Proteomes" id="UP000094801">
    <property type="component" value="Unassembled WGS sequence"/>
</dbReference>
<feature type="transmembrane region" description="Helical" evidence="8">
    <location>
        <begin position="740"/>
        <end position="760"/>
    </location>
</feature>
<sequence length="761" mass="85008">MQIPIWCCIYVSVWYTLLSNFAFAQHATPDFSLEQSLITHQTFPSLENAFNPAHDKSEHVLDKDTCIFPHNSTAHDTCNYIKESCDGRNFKYINLYYCSGVAQNLPNYVVLIGFLFIIIILLFILGLLASNYLTPNLTFIAKFLQLSDKLAGLTLISLANGSPDIASTYVAMNSHATSLAIGELLGSANFALTVVIGCMALIRPFKVDYNTFIKDMLLFGFLICLAFMVLIDGEIKLYESITMCLSYAIYIIVNLVAPERYFSHQGGSAPPPISPIISSAGIYGAIDNERLSVEPPRPRSVSLSPITNVHENYDDLQEEEEEEDTHDQISDLMFQNNVERLEQGQAFRLSLSDSIKLALRSWDTVHLKNYYSGTKPSLSTDIEHTPEYRPEPHRKVIIITTPTTQEEPFKADEIPSQIKSPKPHKDQPNQSLPRLNTNEFLNVPIINPLERSSSGSSLITSNSSILSSLSNTSHNKLSKITILNKILPEFHYVFQRSKPFESTLNILMIPVVVVFNLLIPMPSLQKREIHRTPLDTPRSIILSTRYAKEISVAMKLFYIQLFATPFLVSETFTLEIFGISIAVSLLNSLVQKIIPQFYTNTLFNPLASLVGFINVLKLITLTASEVIQILKNLAIIYQIKESLLGMTVLAVGNSIGDLITNTTLSSMGFALTGLHACFGSPLLYILFGIGLNSLIMNIKTGESVTFEMDSRLLLSSCTVLFVSLFYLAIVPRNGWVVDRFVGGCGVTFWILFNIVSIYFLE</sequence>
<keyword evidence="9" id="KW-0732">Signal</keyword>
<dbReference type="AlphaFoldDB" id="A0A1E4T848"/>
<dbReference type="Gene3D" id="1.20.1420.30">
    <property type="entry name" value="NCX, central ion-binding region"/>
    <property type="match status" value="2"/>
</dbReference>
<feature type="domain" description="Sodium/calcium exchanger membrane region" evidence="10">
    <location>
        <begin position="608"/>
        <end position="757"/>
    </location>
</feature>
<dbReference type="GO" id="GO:0006874">
    <property type="term" value="P:intracellular calcium ion homeostasis"/>
    <property type="evidence" value="ECO:0007669"/>
    <property type="project" value="TreeGrafter"/>
</dbReference>
<dbReference type="InterPro" id="IPR044880">
    <property type="entry name" value="NCX_ion-bd_dom_sf"/>
</dbReference>
<feature type="chain" id="PRO_5009163081" description="Sodium/calcium exchanger membrane region domain-containing protein" evidence="9">
    <location>
        <begin position="25"/>
        <end position="761"/>
    </location>
</feature>
<keyword evidence="4 8" id="KW-0812">Transmembrane</keyword>
<dbReference type="PANTHER" id="PTHR12266">
    <property type="entry name" value="NA+/CA2+ K+ INDEPENDENT EXCHANGER"/>
    <property type="match status" value="1"/>
</dbReference>
<evidence type="ECO:0000313" key="11">
    <source>
        <dbReference type="EMBL" id="ODV87936.1"/>
    </source>
</evidence>
<feature type="transmembrane region" description="Helical" evidence="8">
    <location>
        <begin position="712"/>
        <end position="728"/>
    </location>
</feature>
<keyword evidence="6 8" id="KW-0472">Membrane</keyword>
<dbReference type="GO" id="GO:0008324">
    <property type="term" value="F:monoatomic cation transmembrane transporter activity"/>
    <property type="evidence" value="ECO:0007669"/>
    <property type="project" value="TreeGrafter"/>
</dbReference>
<comment type="subcellular location">
    <subcellularLocation>
        <location evidence="1">Membrane</location>
        <topology evidence="1">Multi-pass membrane protein</topology>
    </subcellularLocation>
</comment>
<feature type="region of interest" description="Disordered" evidence="7">
    <location>
        <begin position="405"/>
        <end position="434"/>
    </location>
</feature>
<comment type="similarity">
    <text evidence="2">Belongs to the Ca(2+):cation antiporter (CaCA) (TC 2.A.19) family.</text>
</comment>
<feature type="signal peptide" evidence="9">
    <location>
        <begin position="1"/>
        <end position="24"/>
    </location>
</feature>
<evidence type="ECO:0000256" key="5">
    <source>
        <dbReference type="ARBA" id="ARBA00022989"/>
    </source>
</evidence>
<feature type="domain" description="Sodium/calcium exchanger membrane region" evidence="10">
    <location>
        <begin position="115"/>
        <end position="255"/>
    </location>
</feature>
<proteinExistence type="inferred from homology"/>
<dbReference type="InterPro" id="IPR004837">
    <property type="entry name" value="NaCa_Exmemb"/>
</dbReference>
<feature type="transmembrane region" description="Helical" evidence="8">
    <location>
        <begin position="237"/>
        <end position="257"/>
    </location>
</feature>
<dbReference type="InterPro" id="IPR051359">
    <property type="entry name" value="CaCA_antiporter"/>
</dbReference>
<dbReference type="OrthoDB" id="407410at2759"/>
<reference evidence="12" key="1">
    <citation type="submission" date="2016-04" db="EMBL/GenBank/DDBJ databases">
        <title>Comparative genomics of biotechnologically important yeasts.</title>
        <authorList>
            <consortium name="DOE Joint Genome Institute"/>
            <person name="Riley R."/>
            <person name="Haridas S."/>
            <person name="Wolfe K.H."/>
            <person name="Lopes M.R."/>
            <person name="Hittinger C.T."/>
            <person name="Goker M."/>
            <person name="Salamov A."/>
            <person name="Wisecaver J."/>
            <person name="Long T.M."/>
            <person name="Aerts A.L."/>
            <person name="Barry K."/>
            <person name="Choi C."/>
            <person name="Clum A."/>
            <person name="Coughlan A.Y."/>
            <person name="Deshpande S."/>
            <person name="Douglass A.P."/>
            <person name="Hanson S.J."/>
            <person name="Klenk H.-P."/>
            <person name="Labutti K."/>
            <person name="Lapidus A."/>
            <person name="Lindquist E."/>
            <person name="Lipzen A."/>
            <person name="Meier-Kolthoff J.P."/>
            <person name="Ohm R.A."/>
            <person name="Otillar R.P."/>
            <person name="Pangilinan J."/>
            <person name="Peng Y."/>
            <person name="Rokas A."/>
            <person name="Rosa C.A."/>
            <person name="Scheuner C."/>
            <person name="Sibirny A.A."/>
            <person name="Slot J.C."/>
            <person name="Stielow J.B."/>
            <person name="Sun H."/>
            <person name="Kurtzman C.P."/>
            <person name="Blackwell M."/>
            <person name="Grigoriev I.V."/>
            <person name="Jeffries T.W."/>
        </authorList>
    </citation>
    <scope>NUCLEOTIDE SEQUENCE [LARGE SCALE GENOMIC DNA]</scope>
    <source>
        <strain evidence="12">NRRL YB-2248</strain>
    </source>
</reference>
<evidence type="ECO:0000256" key="9">
    <source>
        <dbReference type="SAM" id="SignalP"/>
    </source>
</evidence>
<dbReference type="PANTHER" id="PTHR12266:SF0">
    <property type="entry name" value="MITOCHONDRIAL SODIUM_CALCIUM EXCHANGER PROTEIN"/>
    <property type="match status" value="1"/>
</dbReference>
<feature type="transmembrane region" description="Helical" evidence="8">
    <location>
        <begin position="184"/>
        <end position="205"/>
    </location>
</feature>
<evidence type="ECO:0000259" key="10">
    <source>
        <dbReference type="Pfam" id="PF01699"/>
    </source>
</evidence>
<name>A0A1E4T848_9ASCO</name>
<evidence type="ECO:0000256" key="6">
    <source>
        <dbReference type="ARBA" id="ARBA00023136"/>
    </source>
</evidence>
<dbReference type="EMBL" id="KV453847">
    <property type="protein sequence ID" value="ODV87936.1"/>
    <property type="molecule type" value="Genomic_DNA"/>
</dbReference>
<evidence type="ECO:0000256" key="8">
    <source>
        <dbReference type="SAM" id="Phobius"/>
    </source>
</evidence>
<evidence type="ECO:0000256" key="1">
    <source>
        <dbReference type="ARBA" id="ARBA00004141"/>
    </source>
</evidence>
<keyword evidence="12" id="KW-1185">Reference proteome</keyword>
<keyword evidence="5 8" id="KW-1133">Transmembrane helix</keyword>
<feature type="transmembrane region" description="Helical" evidence="8">
    <location>
        <begin position="572"/>
        <end position="590"/>
    </location>
</feature>
<dbReference type="Pfam" id="PF01699">
    <property type="entry name" value="Na_Ca_ex"/>
    <property type="match status" value="2"/>
</dbReference>
<evidence type="ECO:0000313" key="12">
    <source>
        <dbReference type="Proteomes" id="UP000094801"/>
    </source>
</evidence>
<evidence type="ECO:0000256" key="4">
    <source>
        <dbReference type="ARBA" id="ARBA00022692"/>
    </source>
</evidence>
<protein>
    <recommendedName>
        <fullName evidence="10">Sodium/calcium exchanger membrane region domain-containing protein</fullName>
    </recommendedName>
</protein>
<feature type="transmembrane region" description="Helical" evidence="8">
    <location>
        <begin position="212"/>
        <end position="231"/>
    </location>
</feature>
<dbReference type="GO" id="GO:0016020">
    <property type="term" value="C:membrane"/>
    <property type="evidence" value="ECO:0007669"/>
    <property type="project" value="UniProtKB-SubCell"/>
</dbReference>
<evidence type="ECO:0000256" key="7">
    <source>
        <dbReference type="SAM" id="MobiDB-lite"/>
    </source>
</evidence>
<dbReference type="STRING" id="983967.A0A1E4T848"/>
<keyword evidence="3" id="KW-0813">Transport</keyword>
<feature type="transmembrane region" description="Helical" evidence="8">
    <location>
        <begin position="504"/>
        <end position="524"/>
    </location>
</feature>
<accession>A0A1E4T848</accession>
<feature type="transmembrane region" description="Helical" evidence="8">
    <location>
        <begin position="108"/>
        <end position="129"/>
    </location>
</feature>
<feature type="transmembrane region" description="Helical" evidence="8">
    <location>
        <begin position="602"/>
        <end position="623"/>
    </location>
</feature>